<dbReference type="EMBL" id="JAENHL010000008">
    <property type="protein sequence ID" value="MBK1869826.1"/>
    <property type="molecule type" value="Genomic_DNA"/>
</dbReference>
<evidence type="ECO:0000313" key="1">
    <source>
        <dbReference type="EMBL" id="MBK1869826.1"/>
    </source>
</evidence>
<reference evidence="1" key="1">
    <citation type="submission" date="2021-01" db="EMBL/GenBank/DDBJ databases">
        <authorList>
            <person name="Sun Q."/>
        </authorList>
    </citation>
    <scope>NUCLEOTIDE SEQUENCE</scope>
    <source>
        <strain evidence="1">YIM B02566</strain>
    </source>
</reference>
<accession>A0ACC5RBG6</accession>
<dbReference type="Proteomes" id="UP000616151">
    <property type="component" value="Unassembled WGS sequence"/>
</dbReference>
<sequence length="306" mass="34154">MFNFAEKDLRLLKVFTAVVENGGFTAAQAEMNIGASTISNHMTELEQRLGAKLCQRGRVGFQLTDKGAVVYEAAKRIFAVIGDFTGEVAGLRGQLNGALNLGLLDSAITNPKSPVHDAIWRFNQRENDARVTVRVEELHVMEKLLLDGQLNVVVGCFPRKISGLSYEYVYSEKQDLYCGRRHPLYEKDPQSINVQDLSHYRVVSRSMWMQTELPRLMVETASATVNDVLAKSFLIRTGSYIGFLPKHFGDAWVTTGELKSVLPQVLGWSAAYYIATRKGHAASLLMDTFLKDFWAALEAATIEQEV</sequence>
<evidence type="ECO:0000313" key="2">
    <source>
        <dbReference type="Proteomes" id="UP000616151"/>
    </source>
</evidence>
<name>A0ACC5RBG6_9HYPH</name>
<keyword evidence="2" id="KW-1185">Reference proteome</keyword>
<organism evidence="1 2">
    <name type="scientific">Taklimakanibacter albus</name>
    <dbReference type="NCBI Taxonomy" id="2800327"/>
    <lineage>
        <taxon>Bacteria</taxon>
        <taxon>Pseudomonadati</taxon>
        <taxon>Pseudomonadota</taxon>
        <taxon>Alphaproteobacteria</taxon>
        <taxon>Hyphomicrobiales</taxon>
        <taxon>Aestuariivirgaceae</taxon>
        <taxon>Taklimakanibacter</taxon>
    </lineage>
</organism>
<protein>
    <submittedName>
        <fullName evidence="1">LysR family transcriptional regulator</fullName>
    </submittedName>
</protein>
<gene>
    <name evidence="1" type="ORF">JHL16_25915</name>
</gene>
<proteinExistence type="predicted"/>
<comment type="caution">
    <text evidence="1">The sequence shown here is derived from an EMBL/GenBank/DDBJ whole genome shotgun (WGS) entry which is preliminary data.</text>
</comment>